<keyword evidence="4" id="KW-1185">Reference proteome</keyword>
<keyword evidence="2" id="KW-1133">Transmembrane helix</keyword>
<protein>
    <recommendedName>
        <fullName evidence="5">TMhelix containing protein</fullName>
    </recommendedName>
</protein>
<keyword evidence="2" id="KW-0812">Transmembrane</keyword>
<dbReference type="Proteomes" id="UP001596101">
    <property type="component" value="Unassembled WGS sequence"/>
</dbReference>
<dbReference type="EMBL" id="JBHSMR010000005">
    <property type="protein sequence ID" value="MFC5477204.1"/>
    <property type="molecule type" value="Genomic_DNA"/>
</dbReference>
<evidence type="ECO:0000256" key="1">
    <source>
        <dbReference type="SAM" id="MobiDB-lite"/>
    </source>
</evidence>
<reference evidence="4" key="1">
    <citation type="journal article" date="2019" name="Int. J. Syst. Evol. Microbiol.">
        <title>The Global Catalogue of Microorganisms (GCM) 10K type strain sequencing project: providing services to taxonomists for standard genome sequencing and annotation.</title>
        <authorList>
            <consortium name="The Broad Institute Genomics Platform"/>
            <consortium name="The Broad Institute Genome Sequencing Center for Infectious Disease"/>
            <person name="Wu L."/>
            <person name="Ma J."/>
        </authorList>
    </citation>
    <scope>NUCLEOTIDE SEQUENCE [LARGE SCALE GENOMIC DNA]</scope>
    <source>
        <strain evidence="4">CCUG 43111</strain>
    </source>
</reference>
<evidence type="ECO:0000313" key="4">
    <source>
        <dbReference type="Proteomes" id="UP001596101"/>
    </source>
</evidence>
<feature type="compositionally biased region" description="Polar residues" evidence="1">
    <location>
        <begin position="42"/>
        <end position="56"/>
    </location>
</feature>
<sequence>MEFFNALKDLTFAQWFVGCAVLLVIFGGSSVSLDEEDDNSDYDNASWNPASVNYNE</sequence>
<feature type="transmembrane region" description="Helical" evidence="2">
    <location>
        <begin position="12"/>
        <end position="33"/>
    </location>
</feature>
<organism evidence="3 4">
    <name type="scientific">Massilia suwonensis</name>
    <dbReference type="NCBI Taxonomy" id="648895"/>
    <lineage>
        <taxon>Bacteria</taxon>
        <taxon>Pseudomonadati</taxon>
        <taxon>Pseudomonadota</taxon>
        <taxon>Betaproteobacteria</taxon>
        <taxon>Burkholderiales</taxon>
        <taxon>Oxalobacteraceae</taxon>
        <taxon>Telluria group</taxon>
        <taxon>Massilia</taxon>
    </lineage>
</organism>
<evidence type="ECO:0008006" key="5">
    <source>
        <dbReference type="Google" id="ProtNLM"/>
    </source>
</evidence>
<accession>A0ABW0MH99</accession>
<evidence type="ECO:0000256" key="2">
    <source>
        <dbReference type="SAM" id="Phobius"/>
    </source>
</evidence>
<evidence type="ECO:0000313" key="3">
    <source>
        <dbReference type="EMBL" id="MFC5477204.1"/>
    </source>
</evidence>
<name>A0ABW0MH99_9BURK</name>
<keyword evidence="2" id="KW-0472">Membrane</keyword>
<gene>
    <name evidence="3" type="ORF">ACFPQ5_03315</name>
</gene>
<dbReference type="RefSeq" id="WP_379751838.1">
    <property type="nucleotide sequence ID" value="NZ_JBHSMR010000005.1"/>
</dbReference>
<comment type="caution">
    <text evidence="3">The sequence shown here is derived from an EMBL/GenBank/DDBJ whole genome shotgun (WGS) entry which is preliminary data.</text>
</comment>
<proteinExistence type="predicted"/>
<feature type="region of interest" description="Disordered" evidence="1">
    <location>
        <begin position="33"/>
        <end position="56"/>
    </location>
</feature>